<feature type="non-terminal residue" evidence="2">
    <location>
        <position position="95"/>
    </location>
</feature>
<gene>
    <name evidence="2" type="ORF">S01H1_78969</name>
</gene>
<dbReference type="Gene3D" id="1.10.10.1320">
    <property type="entry name" value="Anti-sigma factor, zinc-finger domain"/>
    <property type="match status" value="1"/>
</dbReference>
<accession>X0Y112</accession>
<feature type="domain" description="Putative zinc-finger" evidence="1">
    <location>
        <begin position="3"/>
        <end position="37"/>
    </location>
</feature>
<organism evidence="2">
    <name type="scientific">marine sediment metagenome</name>
    <dbReference type="NCBI Taxonomy" id="412755"/>
    <lineage>
        <taxon>unclassified sequences</taxon>
        <taxon>metagenomes</taxon>
        <taxon>ecological metagenomes</taxon>
    </lineage>
</organism>
<dbReference type="Pfam" id="PF13490">
    <property type="entry name" value="zf-HC2"/>
    <property type="match status" value="1"/>
</dbReference>
<evidence type="ECO:0000313" key="2">
    <source>
        <dbReference type="EMBL" id="GAG49499.1"/>
    </source>
</evidence>
<dbReference type="InterPro" id="IPR027383">
    <property type="entry name" value="Znf_put"/>
</dbReference>
<comment type="caution">
    <text evidence="2">The sequence shown here is derived from an EMBL/GenBank/DDBJ whole genome shotgun (WGS) entry which is preliminary data.</text>
</comment>
<evidence type="ECO:0000259" key="1">
    <source>
        <dbReference type="Pfam" id="PF13490"/>
    </source>
</evidence>
<proteinExistence type="predicted"/>
<name>X0Y112_9ZZZZ</name>
<dbReference type="EMBL" id="BARS01053193">
    <property type="protein sequence ID" value="GAG49499.1"/>
    <property type="molecule type" value="Genomic_DNA"/>
</dbReference>
<reference evidence="2" key="1">
    <citation type="journal article" date="2014" name="Front. Microbiol.">
        <title>High frequency of phylogenetically diverse reductive dehalogenase-homologous genes in deep subseafloor sedimentary metagenomes.</title>
        <authorList>
            <person name="Kawai M."/>
            <person name="Futagami T."/>
            <person name="Toyoda A."/>
            <person name="Takaki Y."/>
            <person name="Nishi S."/>
            <person name="Hori S."/>
            <person name="Arai W."/>
            <person name="Tsubouchi T."/>
            <person name="Morono Y."/>
            <person name="Uchiyama I."/>
            <person name="Ito T."/>
            <person name="Fujiyama A."/>
            <person name="Inagaki F."/>
            <person name="Takami H."/>
        </authorList>
    </citation>
    <scope>NUCLEOTIDE SEQUENCE</scope>
    <source>
        <strain evidence="2">Expedition CK06-06</strain>
    </source>
</reference>
<protein>
    <recommendedName>
        <fullName evidence="1">Putative zinc-finger domain-containing protein</fullName>
    </recommendedName>
</protein>
<dbReference type="AlphaFoldDB" id="X0Y112"/>
<dbReference type="InterPro" id="IPR041916">
    <property type="entry name" value="Anti_sigma_zinc_sf"/>
</dbReference>
<sequence>MRCEQARQLFDAYLDGELPTALATELGAHRVSCPECRQALALLEVSGHIIASDGDPVSLREDFADRLLGCVGARDVRWIHRVRRTLYIAGPLAAA</sequence>